<dbReference type="EMBL" id="BMAW01090282">
    <property type="protein sequence ID" value="GFS44046.1"/>
    <property type="molecule type" value="Genomic_DNA"/>
</dbReference>
<keyword evidence="3" id="KW-1185">Reference proteome</keyword>
<dbReference type="Proteomes" id="UP000887013">
    <property type="component" value="Unassembled WGS sequence"/>
</dbReference>
<name>A0A8X6ME78_NEPPI</name>
<proteinExistence type="predicted"/>
<gene>
    <name evidence="2" type="ORF">NPIL_246051</name>
</gene>
<protein>
    <submittedName>
        <fullName evidence="2">Uncharacterized protein</fullName>
    </submittedName>
</protein>
<accession>A0A8X6ME78</accession>
<sequence length="107" mass="11551">MDPSLQGQRRGAAACYSIPWRKEWKQLKTSGPLHATSTAPKEMSRKRHWCDLTETVPAPTVRCASGTSGAPIYRGMSSPQNGPLSPKKTEQEGRTSGVRGLRGDGGN</sequence>
<feature type="region of interest" description="Disordered" evidence="1">
    <location>
        <begin position="61"/>
        <end position="107"/>
    </location>
</feature>
<organism evidence="2 3">
    <name type="scientific">Nephila pilipes</name>
    <name type="common">Giant wood spider</name>
    <name type="synonym">Nephila maculata</name>
    <dbReference type="NCBI Taxonomy" id="299642"/>
    <lineage>
        <taxon>Eukaryota</taxon>
        <taxon>Metazoa</taxon>
        <taxon>Ecdysozoa</taxon>
        <taxon>Arthropoda</taxon>
        <taxon>Chelicerata</taxon>
        <taxon>Arachnida</taxon>
        <taxon>Araneae</taxon>
        <taxon>Araneomorphae</taxon>
        <taxon>Entelegynae</taxon>
        <taxon>Araneoidea</taxon>
        <taxon>Nephilidae</taxon>
        <taxon>Nephila</taxon>
    </lineage>
</organism>
<comment type="caution">
    <text evidence="2">The sequence shown here is derived from an EMBL/GenBank/DDBJ whole genome shotgun (WGS) entry which is preliminary data.</text>
</comment>
<evidence type="ECO:0000313" key="2">
    <source>
        <dbReference type="EMBL" id="GFS44046.1"/>
    </source>
</evidence>
<evidence type="ECO:0000313" key="3">
    <source>
        <dbReference type="Proteomes" id="UP000887013"/>
    </source>
</evidence>
<dbReference type="AlphaFoldDB" id="A0A8X6ME78"/>
<reference evidence="2" key="1">
    <citation type="submission" date="2020-08" db="EMBL/GenBank/DDBJ databases">
        <title>Multicomponent nature underlies the extraordinary mechanical properties of spider dragline silk.</title>
        <authorList>
            <person name="Kono N."/>
            <person name="Nakamura H."/>
            <person name="Mori M."/>
            <person name="Yoshida Y."/>
            <person name="Ohtoshi R."/>
            <person name="Malay A.D."/>
            <person name="Moran D.A.P."/>
            <person name="Tomita M."/>
            <person name="Numata K."/>
            <person name="Arakawa K."/>
        </authorList>
    </citation>
    <scope>NUCLEOTIDE SEQUENCE</scope>
</reference>
<evidence type="ECO:0000256" key="1">
    <source>
        <dbReference type="SAM" id="MobiDB-lite"/>
    </source>
</evidence>